<reference evidence="9 10" key="1">
    <citation type="submission" date="2017-08" db="EMBL/GenBank/DDBJ databases">
        <title>Infants hospitalized years apart are colonized by the same room-sourced microbial strains.</title>
        <authorList>
            <person name="Brooks B."/>
            <person name="Olm M.R."/>
            <person name="Firek B.A."/>
            <person name="Baker R."/>
            <person name="Thomas B.C."/>
            <person name="Morowitz M.J."/>
            <person name="Banfield J.F."/>
        </authorList>
    </citation>
    <scope>NUCLEOTIDE SEQUENCE [LARGE SCALE GENOMIC DNA]</scope>
    <source>
        <strain evidence="9">S2_005_003_R2_47</strain>
    </source>
</reference>
<dbReference type="InterPro" id="IPR018584">
    <property type="entry name" value="GT87"/>
</dbReference>
<dbReference type="Pfam" id="PF09594">
    <property type="entry name" value="GT87"/>
    <property type="match status" value="1"/>
</dbReference>
<evidence type="ECO:0008006" key="11">
    <source>
        <dbReference type="Google" id="ProtNLM"/>
    </source>
</evidence>
<evidence type="ECO:0000256" key="7">
    <source>
        <dbReference type="ARBA" id="ARBA00024033"/>
    </source>
</evidence>
<feature type="transmembrane region" description="Helical" evidence="8">
    <location>
        <begin position="285"/>
        <end position="307"/>
    </location>
</feature>
<evidence type="ECO:0000256" key="2">
    <source>
        <dbReference type="ARBA" id="ARBA00022475"/>
    </source>
</evidence>
<keyword evidence="5 8" id="KW-1133">Transmembrane helix</keyword>
<gene>
    <name evidence="9" type="ORF">DI569_09215</name>
</gene>
<keyword evidence="4 8" id="KW-0812">Transmembrane</keyword>
<feature type="transmembrane region" description="Helical" evidence="8">
    <location>
        <begin position="155"/>
        <end position="171"/>
    </location>
</feature>
<evidence type="ECO:0000256" key="6">
    <source>
        <dbReference type="ARBA" id="ARBA00023136"/>
    </source>
</evidence>
<evidence type="ECO:0000256" key="3">
    <source>
        <dbReference type="ARBA" id="ARBA00022679"/>
    </source>
</evidence>
<dbReference type="GO" id="GO:0005886">
    <property type="term" value="C:plasma membrane"/>
    <property type="evidence" value="ECO:0007669"/>
    <property type="project" value="UniProtKB-SubCell"/>
</dbReference>
<evidence type="ECO:0000256" key="1">
    <source>
        <dbReference type="ARBA" id="ARBA00004651"/>
    </source>
</evidence>
<evidence type="ECO:0000256" key="5">
    <source>
        <dbReference type="ARBA" id="ARBA00022989"/>
    </source>
</evidence>
<sequence>MTERSLAERIGLIVEYLFMLGIIVALGHMTWYFIEYGYLRQPFFYEPSGTWMDWFALSRYAHIKGAYDVELTIYPPLSFVFMKIFSISQCYHDNFGEEVRECDWLGMAFVCFTYVCAVVLTFWHFYKFDKRTFLPRAFAIAFGFPMLYGFERGNLVIIAFIFYVLAFGYLLKSARLRWICAGFVINLKVYMIAPVMALLVRRRWVQVEAILISTLVIYVLSWLILGEGSPAQIVGNITYYSSGFGAQRILDLWYSSSLIPLRTLMESEVPIYAALSSEQVEYVRLFAISYTYLAQGLVLLALAATWLRPEVVPPSRLLFFGAIFALSSSEAGGYTGIFLLFSIYMERWKGIARPAAIVLAYIICIPDDIIIPLGMPPLIRDSFLGNREVAAYLGIGPLSIFRPILMFTITILLASFTIRQVWVDIRQQGWKDRWRYRRDLPLFPGVLRPRPATAAGGESKVDG</sequence>
<keyword evidence="2" id="KW-1003">Cell membrane</keyword>
<evidence type="ECO:0000313" key="9">
    <source>
        <dbReference type="EMBL" id="PZQ22207.1"/>
    </source>
</evidence>
<feature type="transmembrane region" description="Helical" evidence="8">
    <location>
        <begin position="133"/>
        <end position="149"/>
    </location>
</feature>
<name>A0A2W5MQS6_SPHMC</name>
<feature type="transmembrane region" description="Helical" evidence="8">
    <location>
        <begin position="178"/>
        <end position="199"/>
    </location>
</feature>
<comment type="similarity">
    <text evidence="7">Belongs to the glycosyltransferase 87 family.</text>
</comment>
<proteinExistence type="inferred from homology"/>
<feature type="transmembrane region" description="Helical" evidence="8">
    <location>
        <begin position="205"/>
        <end position="225"/>
    </location>
</feature>
<feature type="transmembrane region" description="Helical" evidence="8">
    <location>
        <begin position="104"/>
        <end position="126"/>
    </location>
</feature>
<comment type="subcellular location">
    <subcellularLocation>
        <location evidence="1">Cell membrane</location>
        <topology evidence="1">Multi-pass membrane protein</topology>
    </subcellularLocation>
</comment>
<comment type="caution">
    <text evidence="9">The sequence shown here is derived from an EMBL/GenBank/DDBJ whole genome shotgun (WGS) entry which is preliminary data.</text>
</comment>
<keyword evidence="6 8" id="KW-0472">Membrane</keyword>
<evidence type="ECO:0000256" key="8">
    <source>
        <dbReference type="SAM" id="Phobius"/>
    </source>
</evidence>
<feature type="transmembrane region" description="Helical" evidence="8">
    <location>
        <begin position="12"/>
        <end position="34"/>
    </location>
</feature>
<organism evidence="9 10">
    <name type="scientific">Sphingopyxis macrogoltabida</name>
    <name type="common">Sphingomonas macrogoltabidus</name>
    <dbReference type="NCBI Taxonomy" id="33050"/>
    <lineage>
        <taxon>Bacteria</taxon>
        <taxon>Pseudomonadati</taxon>
        <taxon>Pseudomonadota</taxon>
        <taxon>Alphaproteobacteria</taxon>
        <taxon>Sphingomonadales</taxon>
        <taxon>Sphingomonadaceae</taxon>
        <taxon>Sphingopyxis</taxon>
    </lineage>
</organism>
<dbReference type="EMBL" id="QFPJ01000017">
    <property type="protein sequence ID" value="PZQ22207.1"/>
    <property type="molecule type" value="Genomic_DNA"/>
</dbReference>
<evidence type="ECO:0000256" key="4">
    <source>
        <dbReference type="ARBA" id="ARBA00022692"/>
    </source>
</evidence>
<dbReference type="AlphaFoldDB" id="A0A2W5MQS6"/>
<accession>A0A2W5MQS6</accession>
<dbReference type="Proteomes" id="UP000248597">
    <property type="component" value="Unassembled WGS sequence"/>
</dbReference>
<protein>
    <recommendedName>
        <fullName evidence="11">DUF2029 domain-containing protein</fullName>
    </recommendedName>
</protein>
<evidence type="ECO:0000313" key="10">
    <source>
        <dbReference type="Proteomes" id="UP000248597"/>
    </source>
</evidence>
<dbReference type="GO" id="GO:0016758">
    <property type="term" value="F:hexosyltransferase activity"/>
    <property type="evidence" value="ECO:0007669"/>
    <property type="project" value="InterPro"/>
</dbReference>
<feature type="transmembrane region" description="Helical" evidence="8">
    <location>
        <begin position="319"/>
        <end position="344"/>
    </location>
</feature>
<keyword evidence="3" id="KW-0808">Transferase</keyword>
<feature type="transmembrane region" description="Helical" evidence="8">
    <location>
        <begin position="356"/>
        <end position="379"/>
    </location>
</feature>
<feature type="transmembrane region" description="Helical" evidence="8">
    <location>
        <begin position="399"/>
        <end position="418"/>
    </location>
</feature>